<dbReference type="GO" id="GO:0051015">
    <property type="term" value="F:actin filament binding"/>
    <property type="evidence" value="ECO:0007669"/>
    <property type="project" value="InterPro"/>
</dbReference>
<name>A0A7R9L971_9ACAR</name>
<dbReference type="Gene3D" id="1.10.418.10">
    <property type="entry name" value="Calponin-like domain"/>
    <property type="match status" value="1"/>
</dbReference>
<dbReference type="SUPFAM" id="SSF47576">
    <property type="entry name" value="Calponin-homology domain, CH-domain"/>
    <property type="match status" value="1"/>
</dbReference>
<dbReference type="SUPFAM" id="SSF81296">
    <property type="entry name" value="E set domains"/>
    <property type="match status" value="1"/>
</dbReference>
<dbReference type="EMBL" id="CAJPIZ010019654">
    <property type="protein sequence ID" value="CAG2117009.1"/>
    <property type="molecule type" value="Genomic_DNA"/>
</dbReference>
<evidence type="ECO:0000313" key="5">
    <source>
        <dbReference type="Proteomes" id="UP000759131"/>
    </source>
</evidence>
<dbReference type="Proteomes" id="UP000759131">
    <property type="component" value="Unassembled WGS sequence"/>
</dbReference>
<dbReference type="EMBL" id="OC874229">
    <property type="protein sequence ID" value="CAD7637378.1"/>
    <property type="molecule type" value="Genomic_DNA"/>
</dbReference>
<protein>
    <recommendedName>
        <fullName evidence="3">Calponin-homology (CH) domain-containing protein</fullName>
    </recommendedName>
</protein>
<dbReference type="PANTHER" id="PTHR38537">
    <property type="entry name" value="JITTERBUG, ISOFORM N"/>
    <property type="match status" value="1"/>
</dbReference>
<keyword evidence="1" id="KW-0677">Repeat</keyword>
<dbReference type="Pfam" id="PF00630">
    <property type="entry name" value="Filamin"/>
    <property type="match status" value="1"/>
</dbReference>
<dbReference type="PROSITE" id="PS50021">
    <property type="entry name" value="CH"/>
    <property type="match status" value="1"/>
</dbReference>
<dbReference type="Gene3D" id="2.60.40.10">
    <property type="entry name" value="Immunoglobulins"/>
    <property type="match status" value="1"/>
</dbReference>
<dbReference type="InterPro" id="IPR001715">
    <property type="entry name" value="CH_dom"/>
</dbReference>
<keyword evidence="5" id="KW-1185">Reference proteome</keyword>
<feature type="domain" description="Calponin-homology (CH)" evidence="3">
    <location>
        <begin position="18"/>
        <end position="120"/>
    </location>
</feature>
<dbReference type="PANTHER" id="PTHR38537:SF8">
    <property type="entry name" value="FILAMIN-A"/>
    <property type="match status" value="1"/>
</dbReference>
<dbReference type="SMART" id="SM00033">
    <property type="entry name" value="CH"/>
    <property type="match status" value="1"/>
</dbReference>
<sequence>MKVKLFIHNVKARINNNKNQRKNLLQWIRSKVKTSLFVRNFTEDWKDGILLCALIEAIVPGSCPRYDLLNSDTAMDNINLGLSLIKKHLNINTTIESHEIHDCKEEAKFVYFLSRVKFESMKLMMRSLLKRSIIQRKDSSGASHLMFESLFGDEKVCFAKGMGLILGVRTRKARFNIFCKPTPKLNLVIEIMGPNNTIKFSSDIITTSLIEDFLHRKKSSEDILKIPFFYEVLSNKIVITYIPLMKGIHKLSIVWQGQHILNSPYTVKVEDCFNEPMKESTNQINGSSSPTIFVPGLQYPVNALTRRKDSDSFDECATVVARKVIKQTVVINGKSQLFQNSRKGDINFNNKNEENLF</sequence>
<dbReference type="OrthoDB" id="10012602at2759"/>
<dbReference type="InterPro" id="IPR044801">
    <property type="entry name" value="Filamin"/>
</dbReference>
<dbReference type="InterPro" id="IPR036872">
    <property type="entry name" value="CH_dom_sf"/>
</dbReference>
<dbReference type="InterPro" id="IPR017868">
    <property type="entry name" value="Filamin/ABP280_repeat-like"/>
</dbReference>
<dbReference type="AlphaFoldDB" id="A0A7R9L971"/>
<reference evidence="4" key="1">
    <citation type="submission" date="2020-11" db="EMBL/GenBank/DDBJ databases">
        <authorList>
            <person name="Tran Van P."/>
        </authorList>
    </citation>
    <scope>NUCLEOTIDE SEQUENCE</scope>
</reference>
<dbReference type="PROSITE" id="PS50194">
    <property type="entry name" value="FILAMIN_REPEAT"/>
    <property type="match status" value="1"/>
</dbReference>
<proteinExistence type="predicted"/>
<dbReference type="GO" id="GO:0030036">
    <property type="term" value="P:actin cytoskeleton organization"/>
    <property type="evidence" value="ECO:0007669"/>
    <property type="project" value="InterPro"/>
</dbReference>
<organism evidence="4">
    <name type="scientific">Medioppia subpectinata</name>
    <dbReference type="NCBI Taxonomy" id="1979941"/>
    <lineage>
        <taxon>Eukaryota</taxon>
        <taxon>Metazoa</taxon>
        <taxon>Ecdysozoa</taxon>
        <taxon>Arthropoda</taxon>
        <taxon>Chelicerata</taxon>
        <taxon>Arachnida</taxon>
        <taxon>Acari</taxon>
        <taxon>Acariformes</taxon>
        <taxon>Sarcoptiformes</taxon>
        <taxon>Oribatida</taxon>
        <taxon>Brachypylina</taxon>
        <taxon>Oppioidea</taxon>
        <taxon>Oppiidae</taxon>
        <taxon>Medioppia</taxon>
    </lineage>
</organism>
<evidence type="ECO:0000259" key="3">
    <source>
        <dbReference type="PROSITE" id="PS50021"/>
    </source>
</evidence>
<evidence type="ECO:0000313" key="4">
    <source>
        <dbReference type="EMBL" id="CAD7637378.1"/>
    </source>
</evidence>
<dbReference type="InterPro" id="IPR014756">
    <property type="entry name" value="Ig_E-set"/>
</dbReference>
<accession>A0A7R9L971</accession>
<dbReference type="Pfam" id="PF00307">
    <property type="entry name" value="CH"/>
    <property type="match status" value="1"/>
</dbReference>
<feature type="repeat" description="Filamin" evidence="2">
    <location>
        <begin position="149"/>
        <end position="269"/>
    </location>
</feature>
<evidence type="ECO:0000256" key="2">
    <source>
        <dbReference type="PROSITE-ProRule" id="PRU00087"/>
    </source>
</evidence>
<gene>
    <name evidence="4" type="ORF">OSB1V03_LOCUS16964</name>
</gene>
<evidence type="ECO:0000256" key="1">
    <source>
        <dbReference type="ARBA" id="ARBA00022737"/>
    </source>
</evidence>
<dbReference type="InterPro" id="IPR013783">
    <property type="entry name" value="Ig-like_fold"/>
</dbReference>